<gene>
    <name evidence="2" type="ORF">B0J13DRAFT_482768</name>
</gene>
<dbReference type="OrthoDB" id="61900at2759"/>
<keyword evidence="3" id="KW-1185">Reference proteome</keyword>
<reference evidence="2" key="1">
    <citation type="journal article" date="2021" name="Nat. Commun.">
        <title>Genetic determinants of endophytism in the Arabidopsis root mycobiome.</title>
        <authorList>
            <person name="Mesny F."/>
            <person name="Miyauchi S."/>
            <person name="Thiergart T."/>
            <person name="Pickel B."/>
            <person name="Atanasova L."/>
            <person name="Karlsson M."/>
            <person name="Huettel B."/>
            <person name="Barry K.W."/>
            <person name="Haridas S."/>
            <person name="Chen C."/>
            <person name="Bauer D."/>
            <person name="Andreopoulos W."/>
            <person name="Pangilinan J."/>
            <person name="LaButti K."/>
            <person name="Riley R."/>
            <person name="Lipzen A."/>
            <person name="Clum A."/>
            <person name="Drula E."/>
            <person name="Henrissat B."/>
            <person name="Kohler A."/>
            <person name="Grigoriev I.V."/>
            <person name="Martin F.M."/>
            <person name="Hacquard S."/>
        </authorList>
    </citation>
    <scope>NUCLEOTIDE SEQUENCE</scope>
    <source>
        <strain evidence="2">MPI-CAGE-AT-0021</strain>
    </source>
</reference>
<dbReference type="InterPro" id="IPR056125">
    <property type="entry name" value="DUF7708"/>
</dbReference>
<dbReference type="AlphaFoldDB" id="A0A9P9IR54"/>
<accession>A0A9P9IR54</accession>
<proteinExistence type="predicted"/>
<dbReference type="Pfam" id="PF24809">
    <property type="entry name" value="DUF7708"/>
    <property type="match status" value="1"/>
</dbReference>
<protein>
    <recommendedName>
        <fullName evidence="1">DUF7708 domain-containing protein</fullName>
    </recommendedName>
</protein>
<dbReference type="EMBL" id="JAGMUU010000021">
    <property type="protein sequence ID" value="KAH7129451.1"/>
    <property type="molecule type" value="Genomic_DNA"/>
</dbReference>
<evidence type="ECO:0000313" key="2">
    <source>
        <dbReference type="EMBL" id="KAH7129451.1"/>
    </source>
</evidence>
<evidence type="ECO:0000259" key="1">
    <source>
        <dbReference type="Pfam" id="PF24809"/>
    </source>
</evidence>
<feature type="domain" description="DUF7708" evidence="1">
    <location>
        <begin position="102"/>
        <end position="246"/>
    </location>
</feature>
<organism evidence="2 3">
    <name type="scientific">Dactylonectria estremocensis</name>
    <dbReference type="NCBI Taxonomy" id="1079267"/>
    <lineage>
        <taxon>Eukaryota</taxon>
        <taxon>Fungi</taxon>
        <taxon>Dikarya</taxon>
        <taxon>Ascomycota</taxon>
        <taxon>Pezizomycotina</taxon>
        <taxon>Sordariomycetes</taxon>
        <taxon>Hypocreomycetidae</taxon>
        <taxon>Hypocreales</taxon>
        <taxon>Nectriaceae</taxon>
        <taxon>Dactylonectria</taxon>
    </lineage>
</organism>
<evidence type="ECO:0000313" key="3">
    <source>
        <dbReference type="Proteomes" id="UP000717696"/>
    </source>
</evidence>
<comment type="caution">
    <text evidence="2">The sequence shown here is derived from an EMBL/GenBank/DDBJ whole genome shotgun (WGS) entry which is preliminary data.</text>
</comment>
<dbReference type="Proteomes" id="UP000717696">
    <property type="component" value="Unassembled WGS sequence"/>
</dbReference>
<sequence>MPDSCICFAIKTRNHAMNSFMSGYLGTWYTANTDTDPVKGYAFLIVQQAFQEGVAKFVADLTGDAKKVELAGKVTNIQDIQTLACESFAKYSDGQAFPRARKWLQRAISRMHHYGNIMDVLVQHHPEYAALAWGAMKLVLVAAQNHEATICLVSKALSQIADTLPRVELAAVLYPTERMRRAVGNLYANLLRFFIRAHDWCREGTLRHLLHSITRPVELRYEDLLEDIAANSREIDQLATSGNRVEIREMNFKLSEIAAKLDSFHALHSSSLLDTNQRLSDLQFSQIMSHIAVSKLGDPLEAYRYNQSLQLRGQHSQAFESTNKFWQSPKLHAWSSGPESNLAVIRGGFSARFAMRRFSVNMIQQLQSKNVPVLWALRGPGTDSNDGEISIIDIFKHLILQAFRLEQDSMTENKMSLQSARFHRATTEQDWLQLLGSALLRAHSQVYVVIDLSTLNCGLLPPAGFSWLTACQHLFAEMSKQSPNLQVKVLIVGDRVNYGLQESEQVPSDMMIPVRVTQTLGRRRRRRYR</sequence>
<name>A0A9P9IR54_9HYPO</name>